<comment type="caution">
    <text evidence="2">The sequence shown here is derived from an EMBL/GenBank/DDBJ whole genome shotgun (WGS) entry which is preliminary data.</text>
</comment>
<dbReference type="PANTHER" id="PTHR14218">
    <property type="entry name" value="PROTEASE S8 TRIPEPTIDYL PEPTIDASE I CLN2"/>
    <property type="match status" value="1"/>
</dbReference>
<dbReference type="GO" id="GO:0008240">
    <property type="term" value="F:tripeptidyl-peptidase activity"/>
    <property type="evidence" value="ECO:0007669"/>
    <property type="project" value="TreeGrafter"/>
</dbReference>
<dbReference type="InterPro" id="IPR050819">
    <property type="entry name" value="Tripeptidyl-peptidase_I"/>
</dbReference>
<keyword evidence="1" id="KW-0732">Signal</keyword>
<keyword evidence="3" id="KW-1185">Reference proteome</keyword>
<sequence>MKISRKKPAALAAAGALAVLAALSSPASASLSTSTTATAAAKGASPQGRPVCAADDAKTDCMLRVKPSKPRSAKASVKDAPPGGLTAADLQDAYKLPSDLLGGGSTIAVVVPFGNTSAEKDLAIYRAASGMHACDDEFPCFRRINQQGGTTPPPASLNWTLHAAVGLDMASAACPNCRLLLVEADDDTLANQGTAVDQAVAQGARTVVVMNGWFPEYEGQDAQAAHFDHKGVAIVAASGNSYFNGGGREALPAAYPSVVAVGGTNLYRDPSAKRGWAETAWRSTTSGCSLYEKRPAWQRKGDCGDRRTVADVAAVAADYTPVAAYDSANSGWVQVSGAPVASALIAGVYGLAGNTSSTPAPRRLYSSARYLFDLTSGANGSCAGSYLCTAGRGYDGPSGMGAPNGTGAF</sequence>
<name>A0A939PAT4_9ACTN</name>
<accession>A0A939PAT4</accession>
<evidence type="ECO:0000256" key="1">
    <source>
        <dbReference type="SAM" id="SignalP"/>
    </source>
</evidence>
<dbReference type="PANTHER" id="PTHR14218:SF15">
    <property type="entry name" value="TRIPEPTIDYL-PEPTIDASE 1"/>
    <property type="match status" value="1"/>
</dbReference>
<dbReference type="InterPro" id="IPR036852">
    <property type="entry name" value="Peptidase_S8/S53_dom_sf"/>
</dbReference>
<dbReference type="Gene3D" id="3.40.50.200">
    <property type="entry name" value="Peptidase S8/S53 domain"/>
    <property type="match status" value="1"/>
</dbReference>
<dbReference type="RefSeq" id="WP_208254175.1">
    <property type="nucleotide sequence ID" value="NZ_JAGEOJ010000002.1"/>
</dbReference>
<feature type="signal peptide" evidence="1">
    <location>
        <begin position="1"/>
        <end position="29"/>
    </location>
</feature>
<organism evidence="2 3">
    <name type="scientific">Actinomadura barringtoniae</name>
    <dbReference type="NCBI Taxonomy" id="1427535"/>
    <lineage>
        <taxon>Bacteria</taxon>
        <taxon>Bacillati</taxon>
        <taxon>Actinomycetota</taxon>
        <taxon>Actinomycetes</taxon>
        <taxon>Streptosporangiales</taxon>
        <taxon>Thermomonosporaceae</taxon>
        <taxon>Actinomadura</taxon>
    </lineage>
</organism>
<dbReference type="AlphaFoldDB" id="A0A939PAT4"/>
<protein>
    <recommendedName>
        <fullName evidence="4">Peptidase S8</fullName>
    </recommendedName>
</protein>
<dbReference type="EMBL" id="JAGEOJ010000002">
    <property type="protein sequence ID" value="MBO2446583.1"/>
    <property type="molecule type" value="Genomic_DNA"/>
</dbReference>
<reference evidence="2" key="1">
    <citation type="submission" date="2021-03" db="EMBL/GenBank/DDBJ databases">
        <authorList>
            <person name="Kanchanasin P."/>
            <person name="Saeng-In P."/>
            <person name="Phongsopitanun W."/>
            <person name="Yuki M."/>
            <person name="Kudo T."/>
            <person name="Ohkuma M."/>
            <person name="Tanasupawat S."/>
        </authorList>
    </citation>
    <scope>NUCLEOTIDE SEQUENCE</scope>
    <source>
        <strain evidence="2">GKU 128</strain>
    </source>
</reference>
<proteinExistence type="predicted"/>
<gene>
    <name evidence="2" type="ORF">J4573_05740</name>
</gene>
<dbReference type="GO" id="GO:0006508">
    <property type="term" value="P:proteolysis"/>
    <property type="evidence" value="ECO:0007669"/>
    <property type="project" value="InterPro"/>
</dbReference>
<dbReference type="SUPFAM" id="SSF52743">
    <property type="entry name" value="Subtilisin-like"/>
    <property type="match status" value="1"/>
</dbReference>
<dbReference type="GO" id="GO:0004252">
    <property type="term" value="F:serine-type endopeptidase activity"/>
    <property type="evidence" value="ECO:0007669"/>
    <property type="project" value="InterPro"/>
</dbReference>
<feature type="chain" id="PRO_5038601389" description="Peptidase S8" evidence="1">
    <location>
        <begin position="30"/>
        <end position="409"/>
    </location>
</feature>
<evidence type="ECO:0000313" key="3">
    <source>
        <dbReference type="Proteomes" id="UP000669179"/>
    </source>
</evidence>
<evidence type="ECO:0000313" key="2">
    <source>
        <dbReference type="EMBL" id="MBO2446583.1"/>
    </source>
</evidence>
<evidence type="ECO:0008006" key="4">
    <source>
        <dbReference type="Google" id="ProtNLM"/>
    </source>
</evidence>
<dbReference type="Proteomes" id="UP000669179">
    <property type="component" value="Unassembled WGS sequence"/>
</dbReference>